<dbReference type="HOGENOM" id="CLU_030087_0_0_9"/>
<dbReference type="GO" id="GO:0030313">
    <property type="term" value="C:cell envelope"/>
    <property type="evidence" value="ECO:0007669"/>
    <property type="project" value="UniProtKB-SubCell"/>
</dbReference>
<reference evidence="12" key="1">
    <citation type="submission" date="2007-10" db="EMBL/GenBank/DDBJ databases">
        <title>Complete sequence of chromosome of Desulforudis audaxviator MP104C.</title>
        <authorList>
            <person name="Copeland A."/>
            <person name="Lucas S."/>
            <person name="Lapidus A."/>
            <person name="Barry K."/>
            <person name="Glavina del Rio T."/>
            <person name="Dalin E."/>
            <person name="Tice H."/>
            <person name="Bruce D."/>
            <person name="Pitluck S."/>
            <person name="Lowry S.R."/>
            <person name="Larimer F."/>
            <person name="Land M.L."/>
            <person name="Hauser L."/>
            <person name="Kyrpides N."/>
            <person name="Ivanova N.N."/>
            <person name="Richardson P."/>
        </authorList>
    </citation>
    <scope>NUCLEOTIDE SEQUENCE [LARGE SCALE GENOMIC DNA]</scope>
    <source>
        <strain evidence="12">MP104C</strain>
    </source>
</reference>
<dbReference type="EMBL" id="CP000860">
    <property type="protein sequence ID" value="ACA60432.1"/>
    <property type="molecule type" value="Genomic_DNA"/>
</dbReference>
<accession>B1I619</accession>
<feature type="binding site" evidence="8">
    <location>
        <position position="70"/>
    </location>
    <ligand>
        <name>Ni(2+)</name>
        <dbReference type="ChEBI" id="CHEBI:49786"/>
    </ligand>
</feature>
<evidence type="ECO:0000256" key="2">
    <source>
        <dbReference type="ARBA" id="ARBA00004196"/>
    </source>
</evidence>
<comment type="subunit">
    <text evidence="4">Heterodimer of a large and a small subunit.</text>
</comment>
<feature type="binding site" evidence="8">
    <location>
        <position position="70"/>
    </location>
    <ligand>
        <name>Fe cation</name>
        <dbReference type="ChEBI" id="CHEBI:24875"/>
    </ligand>
</feature>
<dbReference type="Pfam" id="PF00374">
    <property type="entry name" value="NiFeSe_Hases"/>
    <property type="match status" value="3"/>
</dbReference>
<evidence type="ECO:0000256" key="7">
    <source>
        <dbReference type="ARBA" id="ARBA00023002"/>
    </source>
</evidence>
<protein>
    <submittedName>
        <fullName evidence="11">Hydrogen:quinone oxidoreductase</fullName>
        <ecNumber evidence="11">1.12.5.1</ecNumber>
    </submittedName>
</protein>
<feature type="binding site" evidence="8">
    <location>
        <position position="67"/>
    </location>
    <ligand>
        <name>Ni(2+)</name>
        <dbReference type="ChEBI" id="CHEBI:49786"/>
    </ligand>
</feature>
<evidence type="ECO:0000256" key="1">
    <source>
        <dbReference type="ARBA" id="ARBA00001967"/>
    </source>
</evidence>
<keyword evidence="8" id="KW-0408">Iron</keyword>
<dbReference type="InterPro" id="IPR001501">
    <property type="entry name" value="Ni-dep_hyd_lsu"/>
</dbReference>
<dbReference type="PANTHER" id="PTHR42958">
    <property type="entry name" value="HYDROGENASE-2 LARGE CHAIN"/>
    <property type="match status" value="1"/>
</dbReference>
<feature type="region of interest" description="Disordered" evidence="10">
    <location>
        <begin position="285"/>
        <end position="304"/>
    </location>
</feature>
<name>B1I619_DESAP</name>
<keyword evidence="6 8" id="KW-0479">Metal-binding</keyword>
<dbReference type="STRING" id="477974.Daud_1940"/>
<dbReference type="PROSITE" id="PS00508">
    <property type="entry name" value="NI_HGENASE_L_2"/>
    <property type="match status" value="1"/>
</dbReference>
<proteinExistence type="inferred from homology"/>
<evidence type="ECO:0000256" key="4">
    <source>
        <dbReference type="ARBA" id="ARBA00011771"/>
    </source>
</evidence>
<comment type="subcellular location">
    <subcellularLocation>
        <location evidence="2">Cell envelope</location>
    </subcellularLocation>
</comment>
<dbReference type="Gene3D" id="1.10.645.10">
    <property type="entry name" value="Cytochrome-c3 Hydrogenase, chain B"/>
    <property type="match status" value="1"/>
</dbReference>
<evidence type="ECO:0000256" key="10">
    <source>
        <dbReference type="SAM" id="MobiDB-lite"/>
    </source>
</evidence>
<evidence type="ECO:0000256" key="6">
    <source>
        <dbReference type="ARBA" id="ARBA00022723"/>
    </source>
</evidence>
<dbReference type="RefSeq" id="WP_012303007.1">
    <property type="nucleotide sequence ID" value="NC_010424.1"/>
</dbReference>
<evidence type="ECO:0000256" key="8">
    <source>
        <dbReference type="PIRSR" id="PIRSR601501-1"/>
    </source>
</evidence>
<dbReference type="KEGG" id="dau:Daud_1940"/>
<organism evidence="11 12">
    <name type="scientific">Desulforudis audaxviator (strain MP104C)</name>
    <dbReference type="NCBI Taxonomy" id="477974"/>
    <lineage>
        <taxon>Bacteria</taxon>
        <taxon>Bacillati</taxon>
        <taxon>Bacillota</taxon>
        <taxon>Clostridia</taxon>
        <taxon>Thermoanaerobacterales</taxon>
        <taxon>Candidatus Desulforudaceae</taxon>
        <taxon>Candidatus Desulforudis</taxon>
    </lineage>
</organism>
<evidence type="ECO:0000313" key="12">
    <source>
        <dbReference type="Proteomes" id="UP000008544"/>
    </source>
</evidence>
<feature type="binding site" evidence="8">
    <location>
        <position position="457"/>
    </location>
    <ligand>
        <name>Fe cation</name>
        <dbReference type="ChEBI" id="CHEBI:24875"/>
    </ligand>
</feature>
<feature type="compositionally biased region" description="Basic and acidic residues" evidence="10">
    <location>
        <begin position="285"/>
        <end position="297"/>
    </location>
</feature>
<dbReference type="eggNOG" id="COG0374">
    <property type="taxonomic scope" value="Bacteria"/>
</dbReference>
<dbReference type="Proteomes" id="UP000008544">
    <property type="component" value="Chromosome"/>
</dbReference>
<feature type="binding site" evidence="8">
    <location>
        <position position="406"/>
    </location>
    <ligand>
        <name>Mg(2+)</name>
        <dbReference type="ChEBI" id="CHEBI:18420"/>
    </ligand>
</feature>
<keyword evidence="7 9" id="KW-0560">Oxidoreductase</keyword>
<dbReference type="PROSITE" id="PS00507">
    <property type="entry name" value="NI_HGENASE_L_1"/>
    <property type="match status" value="1"/>
</dbReference>
<feature type="binding site" evidence="8">
    <location>
        <position position="454"/>
    </location>
    <ligand>
        <name>Ni(2+)</name>
        <dbReference type="ChEBI" id="CHEBI:49786"/>
    </ligand>
</feature>
<dbReference type="OrthoDB" id="9761717at2"/>
<evidence type="ECO:0000256" key="3">
    <source>
        <dbReference type="ARBA" id="ARBA00009292"/>
    </source>
</evidence>
<evidence type="ECO:0000256" key="5">
    <source>
        <dbReference type="ARBA" id="ARBA00022596"/>
    </source>
</evidence>
<keyword evidence="8" id="KW-0460">Magnesium</keyword>
<feature type="binding site" evidence="8">
    <location>
        <position position="460"/>
    </location>
    <ligand>
        <name>Mg(2+)</name>
        <dbReference type="ChEBI" id="CHEBI:18420"/>
    </ligand>
</feature>
<keyword evidence="12" id="KW-1185">Reference proteome</keyword>
<comment type="cofactor">
    <cofactor evidence="1 8">
        <name>Ni(2+)</name>
        <dbReference type="ChEBI" id="CHEBI:49786"/>
    </cofactor>
</comment>
<dbReference type="EC" id="1.12.5.1" evidence="11"/>
<dbReference type="PANTHER" id="PTHR42958:SF2">
    <property type="entry name" value="UPTAKE HYDROGENASE LARGE SUBUNIT"/>
    <property type="match status" value="1"/>
</dbReference>
<dbReference type="GO" id="GO:0016151">
    <property type="term" value="F:nickel cation binding"/>
    <property type="evidence" value="ECO:0007669"/>
    <property type="project" value="InterPro"/>
</dbReference>
<evidence type="ECO:0000256" key="9">
    <source>
        <dbReference type="RuleBase" id="RU003896"/>
    </source>
</evidence>
<evidence type="ECO:0000313" key="11">
    <source>
        <dbReference type="EMBL" id="ACA60432.1"/>
    </source>
</evidence>
<dbReference type="AlphaFoldDB" id="B1I619"/>
<dbReference type="InterPro" id="IPR050867">
    <property type="entry name" value="NiFe/NiFeSe_hydrgnase_LSU"/>
</dbReference>
<sequence length="475" mass="52308">MAENTEKGQKIVINPTTRTLGASQVEVRVEAGRVIHARCGATVFRGFELILRDRDPRDAAYITQRICGICPTAHAIAASFAVEDLAGVRPPHNGNLLRNLIFAGDMLQNHIRHFYLFAVPDYVRGPECRPLVPPPTTDYRLPRAKNERLVDSYFQAIDVSRKAYEISALLGGKAPHPHGIIPGGSSVPVTAITVLNLLSIVKSIQKFVEERMLPDVYTLAEHYPDYFEIGVRGADFLNFGLFPLDPEASGHHFPGAAVIDGRMEAVDSGEISEHLRYTHFEGEQLAHPARGETRPNPDKPGGYSWCKAPRYRGRALEGGPLAQLWVRGDYRRGVSVMDRLIARALISREVAGLMRKWLTALRPGQPVFNRYQVPESGTGVGLTGAMRGGLGHWLEVEGGRIKHYQIVTPTAWNYSPHDDQGGPGPVEEALIGTPVADAKEPVEIGRVLHSFDPCMSCVAHVIVLDEPVPDRILVF</sequence>
<reference evidence="11 12" key="2">
    <citation type="journal article" date="2008" name="Science">
        <title>Environmental genomics reveals a single-species ecosystem deep within Earth.</title>
        <authorList>
            <person name="Chivian D."/>
            <person name="Brodie E.L."/>
            <person name="Alm E.J."/>
            <person name="Culley D.E."/>
            <person name="Dehal P.S."/>
            <person name="Desantis T.Z."/>
            <person name="Gihring T.M."/>
            <person name="Lapidus A."/>
            <person name="Lin L.H."/>
            <person name="Lowry S.R."/>
            <person name="Moser D.P."/>
            <person name="Richardson P.M."/>
            <person name="Southam G."/>
            <person name="Wanger G."/>
            <person name="Pratt L.M."/>
            <person name="Andersen G.L."/>
            <person name="Hazen T.C."/>
            <person name="Brockman F.J."/>
            <person name="Arkin A.P."/>
            <person name="Onstott T.C."/>
        </authorList>
    </citation>
    <scope>NUCLEOTIDE SEQUENCE [LARGE SCALE GENOMIC DNA]</scope>
    <source>
        <strain evidence="11 12">MP104C</strain>
    </source>
</reference>
<dbReference type="GO" id="GO:0047067">
    <property type="term" value="F:hydrogen:quinone oxidoreductase activity"/>
    <property type="evidence" value="ECO:0007669"/>
    <property type="project" value="UniProtKB-EC"/>
</dbReference>
<gene>
    <name evidence="11" type="ordered locus">Daud_1940</name>
</gene>
<comment type="similarity">
    <text evidence="3 9">Belongs to the [NiFe]/[NiFeSe] hydrogenase large subunit family.</text>
</comment>
<keyword evidence="5 8" id="KW-0533">Nickel</keyword>
<dbReference type="GO" id="GO:0008901">
    <property type="term" value="F:ferredoxin hydrogenase activity"/>
    <property type="evidence" value="ECO:0007669"/>
    <property type="project" value="InterPro"/>
</dbReference>
<feature type="binding site" evidence="8">
    <location>
        <position position="48"/>
    </location>
    <ligand>
        <name>Mg(2+)</name>
        <dbReference type="ChEBI" id="CHEBI:18420"/>
    </ligand>
</feature>
<comment type="cofactor">
    <cofactor evidence="8">
        <name>Fe cation</name>
        <dbReference type="ChEBI" id="CHEBI:24875"/>
    </cofactor>
</comment>
<dbReference type="SUPFAM" id="SSF56762">
    <property type="entry name" value="HydB/Nqo4-like"/>
    <property type="match status" value="1"/>
</dbReference>
<dbReference type="InterPro" id="IPR018194">
    <property type="entry name" value="Ni-dep_hyd_lsu_Ni_BS"/>
</dbReference>
<dbReference type="InterPro" id="IPR029014">
    <property type="entry name" value="NiFe-Hase_large"/>
</dbReference>